<evidence type="ECO:0008006" key="4">
    <source>
        <dbReference type="Google" id="ProtNLM"/>
    </source>
</evidence>
<dbReference type="EMBL" id="CBYB010000042">
    <property type="protein sequence ID" value="CDM60437.1"/>
    <property type="molecule type" value="Genomic_DNA"/>
</dbReference>
<reference evidence="2" key="1">
    <citation type="submission" date="2013-11" db="EMBL/GenBank/DDBJ databases">
        <title>Draft genome sequence of the broad-host-range Rhizobium sp. LPU83 strain, a member of the low-genetic diversity Oregon-like Rhizobium sp. group.</title>
        <authorList>
            <person name="Wibberg D."/>
            <person name="Puehler A."/>
            <person name="Schlueter A."/>
        </authorList>
    </citation>
    <scope>NUCLEOTIDE SEQUENCE [LARGE SCALE GENOMIC DNA]</scope>
    <source>
        <strain evidence="2">LPU83</strain>
        <plasmid evidence="2">pLPU83b</plasmid>
    </source>
</reference>
<feature type="compositionally biased region" description="Basic and acidic residues" evidence="1">
    <location>
        <begin position="98"/>
        <end position="109"/>
    </location>
</feature>
<evidence type="ECO:0000313" key="3">
    <source>
        <dbReference type="Proteomes" id="UP000019443"/>
    </source>
</evidence>
<evidence type="ECO:0000313" key="2">
    <source>
        <dbReference type="EMBL" id="CDM60437.1"/>
    </source>
</evidence>
<accession>W6RGY6</accession>
<keyword evidence="3" id="KW-1185">Reference proteome</keyword>
<protein>
    <recommendedName>
        <fullName evidence="4">Transposase</fullName>
    </recommendedName>
</protein>
<dbReference type="AlphaFoldDB" id="W6RGY6"/>
<keyword evidence="2" id="KW-0614">Plasmid</keyword>
<sequence>MHGSDVFMEQLFTMKRLEDFVPADHPLRPIRLMANEALVRLDGLFSGMYACSAKGGRPSIAPAIDGAGAVQPAVPLVHRSVDGRCGVGADGVRQDPRAIDRTRCGDRAVQRSGGGRQ</sequence>
<proteinExistence type="predicted"/>
<dbReference type="Proteomes" id="UP000019443">
    <property type="component" value="Unassembled WGS sequence"/>
</dbReference>
<geneLocation type="plasmid" evidence="2">
    <name>pLPU83b</name>
</geneLocation>
<comment type="caution">
    <text evidence="2">The sequence shown here is derived from an EMBL/GenBank/DDBJ whole genome shotgun (WGS) entry which is preliminary data.</text>
</comment>
<evidence type="ECO:0000256" key="1">
    <source>
        <dbReference type="SAM" id="MobiDB-lite"/>
    </source>
</evidence>
<gene>
    <name evidence="2" type="ORF">LPU83_pLPU83b_0452</name>
</gene>
<organism evidence="2 3">
    <name type="scientific">Rhizobium favelukesii</name>
    <dbReference type="NCBI Taxonomy" id="348824"/>
    <lineage>
        <taxon>Bacteria</taxon>
        <taxon>Pseudomonadati</taxon>
        <taxon>Pseudomonadota</taxon>
        <taxon>Alphaproteobacteria</taxon>
        <taxon>Hyphomicrobiales</taxon>
        <taxon>Rhizobiaceae</taxon>
        <taxon>Rhizobium/Agrobacterium group</taxon>
        <taxon>Rhizobium</taxon>
    </lineage>
</organism>
<feature type="region of interest" description="Disordered" evidence="1">
    <location>
        <begin position="98"/>
        <end position="117"/>
    </location>
</feature>
<name>W6RGY6_9HYPH</name>